<evidence type="ECO:0000313" key="3">
    <source>
        <dbReference type="Proteomes" id="UP000193978"/>
    </source>
</evidence>
<dbReference type="Proteomes" id="UP000193978">
    <property type="component" value="Chromosome"/>
</dbReference>
<proteinExistence type="predicted"/>
<reference evidence="2 3" key="1">
    <citation type="submission" date="2017-02" db="EMBL/GenBank/DDBJ databases">
        <authorList>
            <person name="Peterson S.W."/>
        </authorList>
    </citation>
    <scope>NUCLEOTIDE SEQUENCE [LARGE SCALE GENOMIC DNA]</scope>
    <source>
        <strain evidence="2 3">S285</strain>
    </source>
</reference>
<evidence type="ECO:0000256" key="1">
    <source>
        <dbReference type="SAM" id="MobiDB-lite"/>
    </source>
</evidence>
<protein>
    <submittedName>
        <fullName evidence="2">Uncharacterized protein</fullName>
    </submittedName>
</protein>
<keyword evidence="3" id="KW-1185">Reference proteome</keyword>
<feature type="region of interest" description="Disordered" evidence="1">
    <location>
        <begin position="40"/>
        <end position="64"/>
    </location>
</feature>
<evidence type="ECO:0000313" key="2">
    <source>
        <dbReference type="EMBL" id="ARN82544.1"/>
    </source>
</evidence>
<dbReference type="AlphaFoldDB" id="A0A1W6MY79"/>
<dbReference type="EMBL" id="CP019948">
    <property type="protein sequence ID" value="ARN82544.1"/>
    <property type="molecule type" value="Genomic_DNA"/>
</dbReference>
<organism evidence="2 3">
    <name type="scientific">Methylocystis bryophila</name>
    <dbReference type="NCBI Taxonomy" id="655015"/>
    <lineage>
        <taxon>Bacteria</taxon>
        <taxon>Pseudomonadati</taxon>
        <taxon>Pseudomonadota</taxon>
        <taxon>Alphaproteobacteria</taxon>
        <taxon>Hyphomicrobiales</taxon>
        <taxon>Methylocystaceae</taxon>
        <taxon>Methylocystis</taxon>
    </lineage>
</organism>
<dbReference type="STRING" id="655015.B1812_17250"/>
<sequence length="64" mass="6749">MLGAAFPEFGLRQRGDADFAANSLSPRFFALSLPAAPQTAPPLLKSGSSGTPKRGKRFVGQNMI</sequence>
<dbReference type="KEGG" id="mbry:B1812_17250"/>
<name>A0A1W6MY79_9HYPH</name>
<accession>A0A1W6MY79</accession>
<gene>
    <name evidence="2" type="ORF">B1812_17250</name>
</gene>